<feature type="transmembrane region" description="Helical" evidence="1">
    <location>
        <begin position="35"/>
        <end position="55"/>
    </location>
</feature>
<keyword evidence="1" id="KW-0472">Membrane</keyword>
<evidence type="ECO:0000256" key="1">
    <source>
        <dbReference type="SAM" id="Phobius"/>
    </source>
</evidence>
<sequence>MSWAAVIPVVLTCVALVFVPGGLVAVSLGLRGLPAAASAPALTVTISALAAIAFGKLGIDWSPFAMVLAAVAVAGAVWLLRRWCERRGKFAHATAARPSIEAIVVQCLGFAAGAGLLIWQLVRVFGSPGNISQTFDGIFHLNAVRYVLNTGNASSLTLSAMTNGDNPPYFYPAAWHGLVALLVQITGAPISVAVNMLNLVLAALVWTLGCMFLVRTVAGPRPWVVAFGAVLAASFSSFPLLLLDFGVLYPNFLSICLIPLGLAAVAAFFNVGSQPPSNPLARFALAPMISPGIAIAHPNGAMTLLAISVPVVLYAYMQRYILAGHVQTQRREKFLVGALLALGLVFLATLWKYIRPPADAAFWDRYHSPAGAAWEIATNSAMNRPEAWVVSALVLMGLFVAVRDRHQWWLLGCYVLTSFLFVVIAGVGTSYLRSVITGVWYNDSYRLAAILPITALPLAALGFGWLLRCGQSALDRFWNRPGRVLPAPDARARVGVLSGFLVVALLAVGMQGAPINFAVASAARNYAETPNSEVVSSDELALIEQLDDLVPAGATIAVNPWTGAALAFALANRDTTSRHVLSTYPADIEIINNSLRNALTDPTVCPAVEAAGVKYALDFGSKEVHGGRHDFPGLDKLQDSPAAELVAQVGEARLFRITACS</sequence>
<dbReference type="Pfam" id="PF20176">
    <property type="entry name" value="DUF6541"/>
    <property type="match status" value="1"/>
</dbReference>
<dbReference type="InterPro" id="IPR046671">
    <property type="entry name" value="DUF6541"/>
</dbReference>
<dbReference type="EMBL" id="PPXC01000003">
    <property type="protein sequence ID" value="POH74617.1"/>
    <property type="molecule type" value="Genomic_DNA"/>
</dbReference>
<proteinExistence type="predicted"/>
<feature type="transmembrane region" description="Helical" evidence="1">
    <location>
        <begin position="334"/>
        <end position="354"/>
    </location>
</feature>
<keyword evidence="1" id="KW-0812">Transmembrane</keyword>
<feature type="transmembrane region" description="Helical" evidence="1">
    <location>
        <begin position="292"/>
        <end position="313"/>
    </location>
</feature>
<feature type="transmembrane region" description="Helical" evidence="1">
    <location>
        <begin position="252"/>
        <end position="272"/>
    </location>
</feature>
<accession>A0A2S4A0E8</accession>
<gene>
    <name evidence="2" type="ORF">CVS27_05210</name>
</gene>
<keyword evidence="3" id="KW-1185">Reference proteome</keyword>
<feature type="transmembrane region" description="Helical" evidence="1">
    <location>
        <begin position="387"/>
        <end position="402"/>
    </location>
</feature>
<reference evidence="2 3" key="1">
    <citation type="submission" date="2018-01" db="EMBL/GenBank/DDBJ databases">
        <title>Arthrobacter sp. nov., from glaciers in China.</title>
        <authorList>
            <person name="Liu Q."/>
            <person name="Xin Y.-H."/>
        </authorList>
    </citation>
    <scope>NUCLEOTIDE SEQUENCE [LARGE SCALE GENOMIC DNA]</scope>
    <source>
        <strain evidence="2 3">HLT2-12-2</strain>
    </source>
</reference>
<comment type="caution">
    <text evidence="2">The sequence shown here is derived from an EMBL/GenBank/DDBJ whole genome shotgun (WGS) entry which is preliminary data.</text>
</comment>
<feature type="transmembrane region" description="Helical" evidence="1">
    <location>
        <begin position="6"/>
        <end position="28"/>
    </location>
</feature>
<dbReference type="Proteomes" id="UP000237061">
    <property type="component" value="Unassembled WGS sequence"/>
</dbReference>
<evidence type="ECO:0000313" key="2">
    <source>
        <dbReference type="EMBL" id="POH74617.1"/>
    </source>
</evidence>
<keyword evidence="1" id="KW-1133">Transmembrane helix</keyword>
<protein>
    <submittedName>
        <fullName evidence="2">Uncharacterized protein</fullName>
    </submittedName>
</protein>
<dbReference type="AlphaFoldDB" id="A0A2S4A0E8"/>
<feature type="transmembrane region" description="Helical" evidence="1">
    <location>
        <begin position="61"/>
        <end position="80"/>
    </location>
</feature>
<evidence type="ECO:0000313" key="3">
    <source>
        <dbReference type="Proteomes" id="UP000237061"/>
    </source>
</evidence>
<feature type="transmembrane region" description="Helical" evidence="1">
    <location>
        <begin position="409"/>
        <end position="432"/>
    </location>
</feature>
<feature type="transmembrane region" description="Helical" evidence="1">
    <location>
        <begin position="169"/>
        <end position="190"/>
    </location>
</feature>
<feature type="transmembrane region" description="Helical" evidence="1">
    <location>
        <begin position="223"/>
        <end position="245"/>
    </location>
</feature>
<feature type="transmembrane region" description="Helical" evidence="1">
    <location>
        <begin position="100"/>
        <end position="122"/>
    </location>
</feature>
<feature type="transmembrane region" description="Helical" evidence="1">
    <location>
        <begin position="490"/>
        <end position="510"/>
    </location>
</feature>
<organism evidence="2 3">
    <name type="scientific">Arthrobacter glacialis</name>
    <dbReference type="NCBI Taxonomy" id="1664"/>
    <lineage>
        <taxon>Bacteria</taxon>
        <taxon>Bacillati</taxon>
        <taxon>Actinomycetota</taxon>
        <taxon>Actinomycetes</taxon>
        <taxon>Micrococcales</taxon>
        <taxon>Micrococcaceae</taxon>
        <taxon>Arthrobacter</taxon>
    </lineage>
</organism>
<name>A0A2S4A0E8_ARTGL</name>
<feature type="transmembrane region" description="Helical" evidence="1">
    <location>
        <begin position="444"/>
        <end position="469"/>
    </location>
</feature>
<feature type="transmembrane region" description="Helical" evidence="1">
    <location>
        <begin position="197"/>
        <end position="217"/>
    </location>
</feature>